<gene>
    <name evidence="2" type="ORF">Hypma_013111</name>
</gene>
<dbReference type="EMBL" id="LUEZ02000071">
    <property type="protein sequence ID" value="RDB20030.1"/>
    <property type="molecule type" value="Genomic_DNA"/>
</dbReference>
<dbReference type="Proteomes" id="UP000076154">
    <property type="component" value="Unassembled WGS sequence"/>
</dbReference>
<evidence type="ECO:0000256" key="1">
    <source>
        <dbReference type="SAM" id="MobiDB-lite"/>
    </source>
</evidence>
<dbReference type="AlphaFoldDB" id="A0A369JFR9"/>
<protein>
    <submittedName>
        <fullName evidence="2">Uncharacterized protein</fullName>
    </submittedName>
</protein>
<reference evidence="2" key="1">
    <citation type="submission" date="2018-04" db="EMBL/GenBank/DDBJ databases">
        <title>Whole genome sequencing of Hypsizygus marmoreus.</title>
        <authorList>
            <person name="Choi I.-G."/>
            <person name="Min B."/>
            <person name="Kim J.-G."/>
            <person name="Kim S."/>
            <person name="Oh Y.-L."/>
            <person name="Kong W.-S."/>
            <person name="Park H."/>
            <person name="Jeong J."/>
            <person name="Song E.-S."/>
        </authorList>
    </citation>
    <scope>NUCLEOTIDE SEQUENCE [LARGE SCALE GENOMIC DNA]</scope>
    <source>
        <strain evidence="2">51987-8</strain>
    </source>
</reference>
<proteinExistence type="predicted"/>
<organism evidence="2 3">
    <name type="scientific">Hypsizygus marmoreus</name>
    <name type="common">White beech mushroom</name>
    <name type="synonym">Agaricus marmoreus</name>
    <dbReference type="NCBI Taxonomy" id="39966"/>
    <lineage>
        <taxon>Eukaryota</taxon>
        <taxon>Fungi</taxon>
        <taxon>Dikarya</taxon>
        <taxon>Basidiomycota</taxon>
        <taxon>Agaricomycotina</taxon>
        <taxon>Agaricomycetes</taxon>
        <taxon>Agaricomycetidae</taxon>
        <taxon>Agaricales</taxon>
        <taxon>Tricholomatineae</taxon>
        <taxon>Lyophyllaceae</taxon>
        <taxon>Hypsizygus</taxon>
    </lineage>
</organism>
<accession>A0A369JFR9</accession>
<evidence type="ECO:0000313" key="3">
    <source>
        <dbReference type="Proteomes" id="UP000076154"/>
    </source>
</evidence>
<keyword evidence="3" id="KW-1185">Reference proteome</keyword>
<evidence type="ECO:0000313" key="2">
    <source>
        <dbReference type="EMBL" id="RDB20030.1"/>
    </source>
</evidence>
<sequence>MVLATSVASHPSAIESTPSSSQMATHPTQTQLSPTPLLSSVDEVKDFLSKSIEDKKPVFASFHVSEDDLETIHQALQRPEYCKFRISCSDTHNLTLRLMPSLAHDMAAGEVSAAILSSICTDSRMPPTFERLKSIAFTLSATRKLDKPEKLYKQPDASFTGRQNLRFPLVVIEVGVPEKMAELQGDASHWLLSTQVKMAIVIFIGPEARVLDKDGLPMPQIGVRHYEKYIPENPQRSKPQEAAQATLDIHWTNEDEIKDYVLPGCHFFSEGTPEYMAFAVDNHHITVKRQDVLLIREAIRDAWREDHIE</sequence>
<comment type="caution">
    <text evidence="2">The sequence shown here is derived from an EMBL/GenBank/DDBJ whole genome shotgun (WGS) entry which is preliminary data.</text>
</comment>
<name>A0A369JFR9_HYPMA</name>
<feature type="region of interest" description="Disordered" evidence="1">
    <location>
        <begin position="1"/>
        <end position="35"/>
    </location>
</feature>
<dbReference type="OrthoDB" id="2947980at2759"/>
<dbReference type="InParanoid" id="A0A369JFR9"/>